<dbReference type="Proteomes" id="UP000266861">
    <property type="component" value="Unassembled WGS sequence"/>
</dbReference>
<sequence>MVYDTVGVHVTAIVLILSLCFKSEVITTGQQSLVESGFRLLHVLTVTVLDRVLVTVLQVPFVQFERQLYSLEKISTKLNCITDRDLSRKTLANSNTHYAFCLYKRGISKGDDIIPSCSVAYEKELEAHNPNF</sequence>
<evidence type="ECO:0000313" key="2">
    <source>
        <dbReference type="Proteomes" id="UP000266861"/>
    </source>
</evidence>
<dbReference type="EMBL" id="PQFF01000430">
    <property type="protein sequence ID" value="RHZ50571.1"/>
    <property type="molecule type" value="Genomic_DNA"/>
</dbReference>
<gene>
    <name evidence="1" type="ORF">Glove_495g37</name>
</gene>
<protein>
    <submittedName>
        <fullName evidence="1">Uncharacterized protein</fullName>
    </submittedName>
</protein>
<dbReference type="AlphaFoldDB" id="A0A397GI00"/>
<proteinExistence type="predicted"/>
<keyword evidence="2" id="KW-1185">Reference proteome</keyword>
<comment type="caution">
    <text evidence="1">The sequence shown here is derived from an EMBL/GenBank/DDBJ whole genome shotgun (WGS) entry which is preliminary data.</text>
</comment>
<reference evidence="1 2" key="1">
    <citation type="submission" date="2018-08" db="EMBL/GenBank/DDBJ databases">
        <title>Genome and evolution of the arbuscular mycorrhizal fungus Diversispora epigaea (formerly Glomus versiforme) and its bacterial endosymbionts.</title>
        <authorList>
            <person name="Sun X."/>
            <person name="Fei Z."/>
            <person name="Harrison M."/>
        </authorList>
    </citation>
    <scope>NUCLEOTIDE SEQUENCE [LARGE SCALE GENOMIC DNA]</scope>
    <source>
        <strain evidence="1 2">IT104</strain>
    </source>
</reference>
<organism evidence="1 2">
    <name type="scientific">Diversispora epigaea</name>
    <dbReference type="NCBI Taxonomy" id="1348612"/>
    <lineage>
        <taxon>Eukaryota</taxon>
        <taxon>Fungi</taxon>
        <taxon>Fungi incertae sedis</taxon>
        <taxon>Mucoromycota</taxon>
        <taxon>Glomeromycotina</taxon>
        <taxon>Glomeromycetes</taxon>
        <taxon>Diversisporales</taxon>
        <taxon>Diversisporaceae</taxon>
        <taxon>Diversispora</taxon>
    </lineage>
</organism>
<accession>A0A397GI00</accession>
<name>A0A397GI00_9GLOM</name>
<evidence type="ECO:0000313" key="1">
    <source>
        <dbReference type="EMBL" id="RHZ50571.1"/>
    </source>
</evidence>